<evidence type="ECO:0000256" key="5">
    <source>
        <dbReference type="ARBA" id="ARBA00022723"/>
    </source>
</evidence>
<evidence type="ECO:0000256" key="10">
    <source>
        <dbReference type="ARBA" id="ARBA00055605"/>
    </source>
</evidence>
<comment type="function">
    <text evidence="10 11">Catalyzes the acyloin condensation reaction between C atoms 2 and 3 of pyruvate and glyceraldehyde 3-phosphate to yield 1-deoxy-D-xylulose-5-phosphate (DXP).</text>
</comment>
<dbReference type="PROSITE" id="PS00801">
    <property type="entry name" value="TRANSKETOLASE_1"/>
    <property type="match status" value="1"/>
</dbReference>
<protein>
    <recommendedName>
        <fullName evidence="11">1-deoxy-D-xylulose-5-phosphate synthase</fullName>
        <ecNumber evidence="11">2.2.1.7</ecNumber>
    </recommendedName>
    <alternativeName>
        <fullName evidence="11">1-deoxyxylulose-5-phosphate synthase</fullName>
        <shortName evidence="11">DXP synthase</shortName>
        <shortName evidence="11">DXPS</shortName>
    </alternativeName>
</protein>
<dbReference type="Proteomes" id="UP000184204">
    <property type="component" value="Unassembled WGS sequence"/>
</dbReference>
<dbReference type="FunFam" id="3.40.50.970:FF:000005">
    <property type="entry name" value="1-deoxy-D-xylulose-5-phosphate synthase"/>
    <property type="match status" value="1"/>
</dbReference>
<reference evidence="16" key="4">
    <citation type="submission" date="2016-11" db="EMBL/GenBank/DDBJ databases">
        <authorList>
            <person name="Jaros S."/>
            <person name="Januszkiewicz K."/>
            <person name="Wedrychowicz H."/>
        </authorList>
    </citation>
    <scope>NUCLEOTIDE SEQUENCE [LARGE SCALE GENOMIC DNA]</scope>
    <source>
        <strain evidence="16">DSM 1682</strain>
    </source>
</reference>
<proteinExistence type="inferred from homology"/>
<dbReference type="GO" id="GO:0000287">
    <property type="term" value="F:magnesium ion binding"/>
    <property type="evidence" value="ECO:0007669"/>
    <property type="project" value="UniProtKB-UniRule"/>
</dbReference>
<feature type="binding site" evidence="11">
    <location>
        <position position="175"/>
    </location>
    <ligand>
        <name>Mg(2+)</name>
        <dbReference type="ChEBI" id="CHEBI:18420"/>
    </ligand>
</feature>
<dbReference type="PANTHER" id="PTHR43322">
    <property type="entry name" value="1-D-DEOXYXYLULOSE 5-PHOSPHATE SYNTHASE-RELATED"/>
    <property type="match status" value="1"/>
</dbReference>
<evidence type="ECO:0000313" key="14">
    <source>
        <dbReference type="EMBL" id="SHE88025.1"/>
    </source>
</evidence>
<evidence type="ECO:0000256" key="11">
    <source>
        <dbReference type="HAMAP-Rule" id="MF_00315"/>
    </source>
</evidence>
<dbReference type="NCBIfam" id="NF003933">
    <property type="entry name" value="PRK05444.2-2"/>
    <property type="match status" value="1"/>
</dbReference>
<evidence type="ECO:0000259" key="12">
    <source>
        <dbReference type="SMART" id="SM00861"/>
    </source>
</evidence>
<dbReference type="EC" id="2.2.1.7" evidence="11"/>
<evidence type="ECO:0000256" key="3">
    <source>
        <dbReference type="ARBA" id="ARBA00011738"/>
    </source>
</evidence>
<feature type="binding site" evidence="11">
    <location>
        <position position="286"/>
    </location>
    <ligand>
        <name>thiamine diphosphate</name>
        <dbReference type="ChEBI" id="CHEBI:58937"/>
    </ligand>
</feature>
<dbReference type="SUPFAM" id="SSF52922">
    <property type="entry name" value="TK C-terminal domain-like"/>
    <property type="match status" value="1"/>
</dbReference>
<evidence type="ECO:0000256" key="7">
    <source>
        <dbReference type="ARBA" id="ARBA00022977"/>
    </source>
</evidence>
<keyword evidence="8 11" id="KW-0786">Thiamine pyrophosphate</keyword>
<dbReference type="GO" id="GO:0030976">
    <property type="term" value="F:thiamine pyrophosphate binding"/>
    <property type="evidence" value="ECO:0007669"/>
    <property type="project" value="UniProtKB-UniRule"/>
</dbReference>
<name>A0A0X8VAW9_ANAPI</name>
<keyword evidence="4 11" id="KW-0808">Transferase</keyword>
<dbReference type="Gene3D" id="3.40.50.920">
    <property type="match status" value="1"/>
</dbReference>
<organism evidence="14 16">
    <name type="scientific">Anaerotignum propionicum DSM 1682</name>
    <dbReference type="NCBI Taxonomy" id="991789"/>
    <lineage>
        <taxon>Bacteria</taxon>
        <taxon>Bacillati</taxon>
        <taxon>Bacillota</taxon>
        <taxon>Clostridia</taxon>
        <taxon>Lachnospirales</taxon>
        <taxon>Anaerotignaceae</taxon>
        <taxon>Anaerotignum</taxon>
    </lineage>
</organism>
<dbReference type="GO" id="GO:0005829">
    <property type="term" value="C:cytosol"/>
    <property type="evidence" value="ECO:0007669"/>
    <property type="project" value="TreeGrafter"/>
</dbReference>
<reference evidence="13 15" key="1">
    <citation type="journal article" date="2016" name="Genome Announc.">
        <title>Complete Genome Sequence of the Amino Acid-Fermenting Clostridium propionicum X2 (DSM 1682).</title>
        <authorList>
            <person name="Poehlein A."/>
            <person name="Schlien K."/>
            <person name="Chowdhury N.P."/>
            <person name="Gottschalk G."/>
            <person name="Buckel W."/>
            <person name="Daniel R."/>
        </authorList>
    </citation>
    <scope>NUCLEOTIDE SEQUENCE [LARGE SCALE GENOMIC DNA]</scope>
    <source>
        <strain evidence="13 15">X2</strain>
    </source>
</reference>
<feature type="binding site" evidence="11">
    <location>
        <position position="146"/>
    </location>
    <ligand>
        <name>Mg(2+)</name>
        <dbReference type="ChEBI" id="CHEBI:18420"/>
    </ligand>
</feature>
<dbReference type="PANTHER" id="PTHR43322:SF5">
    <property type="entry name" value="1-DEOXY-D-XYLULOSE-5-PHOSPHATE SYNTHASE, CHLOROPLASTIC"/>
    <property type="match status" value="1"/>
</dbReference>
<dbReference type="GO" id="GO:0016114">
    <property type="term" value="P:terpenoid biosynthetic process"/>
    <property type="evidence" value="ECO:0007669"/>
    <property type="project" value="UniProtKB-UniRule"/>
</dbReference>
<dbReference type="EMBL" id="CP014223">
    <property type="protein sequence ID" value="AMJ41640.1"/>
    <property type="molecule type" value="Genomic_DNA"/>
</dbReference>
<dbReference type="InterPro" id="IPR005475">
    <property type="entry name" value="Transketolase-like_Pyr-bd"/>
</dbReference>
<evidence type="ECO:0000256" key="6">
    <source>
        <dbReference type="ARBA" id="ARBA00022842"/>
    </source>
</evidence>
<evidence type="ECO:0000313" key="15">
    <source>
        <dbReference type="Proteomes" id="UP000068026"/>
    </source>
</evidence>
<reference evidence="15" key="2">
    <citation type="submission" date="2016-01" db="EMBL/GenBank/DDBJ databases">
        <authorList>
            <person name="Poehlein A."/>
            <person name="Schlien K."/>
            <person name="Gottschalk G."/>
            <person name="Buckel W."/>
            <person name="Daniel R."/>
        </authorList>
    </citation>
    <scope>NUCLEOTIDE SEQUENCE [LARGE SCALE GENOMIC DNA]</scope>
    <source>
        <strain evidence="15">X2</strain>
    </source>
</reference>
<dbReference type="GO" id="GO:0009228">
    <property type="term" value="P:thiamine biosynthetic process"/>
    <property type="evidence" value="ECO:0007669"/>
    <property type="project" value="UniProtKB-UniRule"/>
</dbReference>
<gene>
    <name evidence="11 13" type="primary">dxs</name>
    <name evidence="13" type="ORF">CPRO_20590</name>
    <name evidence="14" type="ORF">SAMN02745151_02080</name>
</gene>
<keyword evidence="15" id="KW-1185">Reference proteome</keyword>
<reference evidence="14" key="3">
    <citation type="submission" date="2016-11" db="EMBL/GenBank/DDBJ databases">
        <authorList>
            <person name="Varghese N."/>
            <person name="Submissions S."/>
        </authorList>
    </citation>
    <scope>NUCLEOTIDE SEQUENCE</scope>
    <source>
        <strain evidence="14">DSM 1682</strain>
    </source>
</reference>
<dbReference type="Pfam" id="PF02779">
    <property type="entry name" value="Transket_pyr"/>
    <property type="match status" value="1"/>
</dbReference>
<dbReference type="Pfam" id="PF02780">
    <property type="entry name" value="Transketolase_C"/>
    <property type="match status" value="1"/>
</dbReference>
<evidence type="ECO:0000256" key="4">
    <source>
        <dbReference type="ARBA" id="ARBA00022679"/>
    </source>
</evidence>
<dbReference type="InterPro" id="IPR009014">
    <property type="entry name" value="Transketo_C/PFOR_II"/>
</dbReference>
<dbReference type="Gene3D" id="3.40.50.970">
    <property type="match status" value="2"/>
</dbReference>
<dbReference type="InterPro" id="IPR005477">
    <property type="entry name" value="Dxylulose-5-P_synthase"/>
</dbReference>
<comment type="cofactor">
    <cofactor evidence="11">
        <name>Mg(2+)</name>
        <dbReference type="ChEBI" id="CHEBI:18420"/>
    </cofactor>
    <text evidence="11">Binds 1 Mg(2+) ion per subunit.</text>
</comment>
<comment type="pathway">
    <text evidence="1 11">Metabolic intermediate biosynthesis; 1-deoxy-D-xylulose 5-phosphate biosynthesis; 1-deoxy-D-xylulose 5-phosphate from D-glyceraldehyde 3-phosphate and pyruvate: step 1/1.</text>
</comment>
<dbReference type="CDD" id="cd07033">
    <property type="entry name" value="TPP_PYR_DXS_TK_like"/>
    <property type="match status" value="1"/>
</dbReference>
<evidence type="ECO:0000256" key="1">
    <source>
        <dbReference type="ARBA" id="ARBA00004980"/>
    </source>
</evidence>
<dbReference type="GO" id="GO:0019288">
    <property type="term" value="P:isopentenyl diphosphate biosynthetic process, methylerythritol 4-phosphate pathway"/>
    <property type="evidence" value="ECO:0007669"/>
    <property type="project" value="TreeGrafter"/>
</dbReference>
<dbReference type="FunFam" id="3.40.50.920:FF:000002">
    <property type="entry name" value="1-deoxy-D-xylulose-5-phosphate synthase"/>
    <property type="match status" value="1"/>
</dbReference>
<dbReference type="RefSeq" id="WP_257721867.1">
    <property type="nucleotide sequence ID" value="NZ_CP014223.1"/>
</dbReference>
<dbReference type="InterPro" id="IPR029061">
    <property type="entry name" value="THDP-binding"/>
</dbReference>
<comment type="cofactor">
    <cofactor evidence="11">
        <name>thiamine diphosphate</name>
        <dbReference type="ChEBI" id="CHEBI:58937"/>
    </cofactor>
    <text evidence="11">Binds 1 thiamine pyrophosphate per subunit.</text>
</comment>
<evidence type="ECO:0000313" key="13">
    <source>
        <dbReference type="EMBL" id="AMJ41640.1"/>
    </source>
</evidence>
<keyword evidence="9 11" id="KW-0414">Isoprene biosynthesis</keyword>
<dbReference type="SUPFAM" id="SSF52518">
    <property type="entry name" value="Thiamin diphosphate-binding fold (THDP-binding)"/>
    <property type="match status" value="2"/>
</dbReference>
<feature type="binding site" evidence="11">
    <location>
        <position position="74"/>
    </location>
    <ligand>
        <name>thiamine diphosphate</name>
        <dbReference type="ChEBI" id="CHEBI:58937"/>
    </ligand>
</feature>
<evidence type="ECO:0000313" key="16">
    <source>
        <dbReference type="Proteomes" id="UP000184204"/>
    </source>
</evidence>
<evidence type="ECO:0000256" key="9">
    <source>
        <dbReference type="ARBA" id="ARBA00023229"/>
    </source>
</evidence>
<dbReference type="KEGG" id="cpro:CPRO_20590"/>
<sequence>MGGLLDRIQATGDIKKMKEEELEPLCKEMRRFLLQNVCKTGGHLASNLGVVELTVALEYIFNLPEDKIVWDVGHQAYIHKILTGRKKDFSTLRQLDGLSGFPKPKESDADAFAAGHSSTSISAALGIAKARDLQGKNNNVIAVIGDGSMTGGLAYEALNNAGRDKTNFIVILNDNQMSIDNNVGAISKHLNSLRTSNRYRTLKENFKQFRDQVPVLGKATYLVLEKVRDSAKLLFLEGAVFEEFGFKYIGPVDGHNLEEMLEIFRNVKDAQEPILIHVKTTKGKGYLPAENNPGPFHGVGPFDMKTGNGLSKSEHPSWSAVFGKKMVELGEKNPKIVGITAAMCSGTGFEAFQAAFPDRFFDVAIAEQHGTTFAAGLASQGIIPVFAVYSSFLQRAYDQVIHDVCMENLHVVFAIDRAGIVGADGETHQGVFDLSYLTHIPNMTVLSPKNAWELEEMLEYAVNVCEGPVAIRYPRGTAEIDFAEHKQPICYGKAEVIQKGKGIAILAEGHMLQAVKQAAERLTQDGLDAPALVNMRFISPLDEELLLEITKDCNEIFTVEDNLRKGGFGSKVLEFYSDGGYRISVTNLAFPDKFIEQGSQSQLFARYGLDAEGIYRKIKGKIGESYGR</sequence>
<keyword evidence="5 11" id="KW-0479">Metal-binding</keyword>
<feature type="domain" description="Transketolase-like pyrimidine-binding" evidence="12">
    <location>
        <begin position="316"/>
        <end position="480"/>
    </location>
</feature>
<feature type="binding site" evidence="11">
    <location>
        <position position="367"/>
    </location>
    <ligand>
        <name>thiamine diphosphate</name>
        <dbReference type="ChEBI" id="CHEBI:58937"/>
    </ligand>
</feature>
<dbReference type="CDD" id="cd02007">
    <property type="entry name" value="TPP_DXS"/>
    <property type="match status" value="1"/>
</dbReference>
<comment type="similarity">
    <text evidence="2 11">Belongs to the transketolase family. DXPS subfamily.</text>
</comment>
<keyword evidence="6 11" id="KW-0460">Magnesium</keyword>
<dbReference type="InterPro" id="IPR033248">
    <property type="entry name" value="Transketolase_C"/>
</dbReference>
<feature type="binding site" evidence="11">
    <location>
        <begin position="115"/>
        <end position="117"/>
    </location>
    <ligand>
        <name>thiamine diphosphate</name>
        <dbReference type="ChEBI" id="CHEBI:58937"/>
    </ligand>
</feature>
<feature type="binding site" evidence="11">
    <location>
        <position position="175"/>
    </location>
    <ligand>
        <name>thiamine diphosphate</name>
        <dbReference type="ChEBI" id="CHEBI:58937"/>
    </ligand>
</feature>
<accession>A0A0X8VAW9</accession>
<dbReference type="HAMAP" id="MF_00315">
    <property type="entry name" value="DXP_synth"/>
    <property type="match status" value="1"/>
</dbReference>
<comment type="subunit">
    <text evidence="3 11">Homodimer.</text>
</comment>
<dbReference type="AlphaFoldDB" id="A0A0X8VAW9"/>
<dbReference type="GO" id="GO:0008661">
    <property type="term" value="F:1-deoxy-D-xylulose-5-phosphate synthase activity"/>
    <property type="evidence" value="ECO:0007669"/>
    <property type="project" value="UniProtKB-UniRule"/>
</dbReference>
<dbReference type="InterPro" id="IPR049557">
    <property type="entry name" value="Transketolase_CS"/>
</dbReference>
<dbReference type="NCBIfam" id="TIGR00204">
    <property type="entry name" value="dxs"/>
    <property type="match status" value="1"/>
</dbReference>
<dbReference type="Proteomes" id="UP000068026">
    <property type="component" value="Chromosome"/>
</dbReference>
<dbReference type="SMART" id="SM00861">
    <property type="entry name" value="Transket_pyr"/>
    <property type="match status" value="1"/>
</dbReference>
<dbReference type="EMBL" id="FQUA01000009">
    <property type="protein sequence ID" value="SHE88025.1"/>
    <property type="molecule type" value="Genomic_DNA"/>
</dbReference>
<evidence type="ECO:0000256" key="2">
    <source>
        <dbReference type="ARBA" id="ARBA00011081"/>
    </source>
</evidence>
<feature type="binding site" evidence="11">
    <location>
        <begin position="147"/>
        <end position="148"/>
    </location>
    <ligand>
        <name>thiamine diphosphate</name>
        <dbReference type="ChEBI" id="CHEBI:58937"/>
    </ligand>
</feature>
<keyword evidence="7 11" id="KW-0784">Thiamine biosynthesis</keyword>
<evidence type="ECO:0000256" key="8">
    <source>
        <dbReference type="ARBA" id="ARBA00023052"/>
    </source>
</evidence>
<dbReference type="Pfam" id="PF13292">
    <property type="entry name" value="DXP_synthase_N"/>
    <property type="match status" value="1"/>
</dbReference>
<comment type="catalytic activity">
    <reaction evidence="11">
        <text>D-glyceraldehyde 3-phosphate + pyruvate + H(+) = 1-deoxy-D-xylulose 5-phosphate + CO2</text>
        <dbReference type="Rhea" id="RHEA:12605"/>
        <dbReference type="ChEBI" id="CHEBI:15361"/>
        <dbReference type="ChEBI" id="CHEBI:15378"/>
        <dbReference type="ChEBI" id="CHEBI:16526"/>
        <dbReference type="ChEBI" id="CHEBI:57792"/>
        <dbReference type="ChEBI" id="CHEBI:59776"/>
        <dbReference type="EC" id="2.2.1.7"/>
    </reaction>
</comment>